<dbReference type="PROSITE" id="PS00478">
    <property type="entry name" value="LIM_DOMAIN_1"/>
    <property type="match status" value="2"/>
</dbReference>
<keyword evidence="2 4" id="KW-0479">Metal-binding</keyword>
<comment type="caution">
    <text evidence="10">The sequence shown here is derived from an EMBL/GenBank/DDBJ whole genome shotgun (WGS) entry which is preliminary data.</text>
</comment>
<dbReference type="Gene3D" id="2.10.110.10">
    <property type="entry name" value="Cysteine Rich Protein"/>
    <property type="match status" value="2"/>
</dbReference>
<dbReference type="Gene3D" id="1.10.555.10">
    <property type="entry name" value="Rho GTPase activation protein"/>
    <property type="match status" value="1"/>
</dbReference>
<evidence type="ECO:0000256" key="2">
    <source>
        <dbReference type="ARBA" id="ARBA00022723"/>
    </source>
</evidence>
<evidence type="ECO:0000256" key="4">
    <source>
        <dbReference type="PROSITE-ProRule" id="PRU00125"/>
    </source>
</evidence>
<dbReference type="GO" id="GO:0046872">
    <property type="term" value="F:metal ion binding"/>
    <property type="evidence" value="ECO:0007669"/>
    <property type="project" value="UniProtKB-KW"/>
</dbReference>
<proteinExistence type="predicted"/>
<organism evidence="10 11">
    <name type="scientific">Hesseltinella vesiculosa</name>
    <dbReference type="NCBI Taxonomy" id="101127"/>
    <lineage>
        <taxon>Eukaryota</taxon>
        <taxon>Fungi</taxon>
        <taxon>Fungi incertae sedis</taxon>
        <taxon>Mucoromycota</taxon>
        <taxon>Mucoromycotina</taxon>
        <taxon>Mucoromycetes</taxon>
        <taxon>Mucorales</taxon>
        <taxon>Cunninghamellaceae</taxon>
        <taxon>Hesseltinella</taxon>
    </lineage>
</organism>
<evidence type="ECO:0000256" key="6">
    <source>
        <dbReference type="SAM" id="MobiDB-lite"/>
    </source>
</evidence>
<keyword evidence="1" id="KW-0343">GTPase activation</keyword>
<dbReference type="GO" id="GO:0005737">
    <property type="term" value="C:cytoplasm"/>
    <property type="evidence" value="ECO:0007669"/>
    <property type="project" value="TreeGrafter"/>
</dbReference>
<dbReference type="InterPro" id="IPR001781">
    <property type="entry name" value="Znf_LIM"/>
</dbReference>
<feature type="compositionally biased region" description="Polar residues" evidence="6">
    <location>
        <begin position="505"/>
        <end position="518"/>
    </location>
</feature>
<evidence type="ECO:0000256" key="1">
    <source>
        <dbReference type="ARBA" id="ARBA00022468"/>
    </source>
</evidence>
<dbReference type="PROSITE" id="PS50238">
    <property type="entry name" value="RHOGAP"/>
    <property type="match status" value="1"/>
</dbReference>
<keyword evidence="3 4" id="KW-0862">Zinc</keyword>
<evidence type="ECO:0000256" key="5">
    <source>
        <dbReference type="SAM" id="Coils"/>
    </source>
</evidence>
<feature type="compositionally biased region" description="Polar residues" evidence="6">
    <location>
        <begin position="536"/>
        <end position="556"/>
    </location>
</feature>
<dbReference type="SUPFAM" id="SSF48350">
    <property type="entry name" value="GTPase activation domain, GAP"/>
    <property type="match status" value="1"/>
</dbReference>
<feature type="region of interest" description="Disordered" evidence="6">
    <location>
        <begin position="123"/>
        <end position="170"/>
    </location>
</feature>
<keyword evidence="11" id="KW-1185">Reference proteome</keyword>
<name>A0A1X2GFB4_9FUNG</name>
<protein>
    <submittedName>
        <fullName evidence="10">RhoGAP-domain-containing protein</fullName>
    </submittedName>
</protein>
<evidence type="ECO:0000313" key="10">
    <source>
        <dbReference type="EMBL" id="ORX52434.1"/>
    </source>
</evidence>
<dbReference type="Pfam" id="PF00130">
    <property type="entry name" value="C1_1"/>
    <property type="match status" value="1"/>
</dbReference>
<dbReference type="PANTHER" id="PTHR23176:SF128">
    <property type="entry name" value="RHO GTPASE-ACTIVATING PROTEIN RGD1"/>
    <property type="match status" value="1"/>
</dbReference>
<dbReference type="CDD" id="cd08368">
    <property type="entry name" value="LIM"/>
    <property type="match status" value="1"/>
</dbReference>
<dbReference type="Proteomes" id="UP000242146">
    <property type="component" value="Unassembled WGS sequence"/>
</dbReference>
<dbReference type="SMART" id="SM00324">
    <property type="entry name" value="RhoGAP"/>
    <property type="match status" value="1"/>
</dbReference>
<evidence type="ECO:0000313" key="11">
    <source>
        <dbReference type="Proteomes" id="UP000242146"/>
    </source>
</evidence>
<dbReference type="GO" id="GO:0005096">
    <property type="term" value="F:GTPase activator activity"/>
    <property type="evidence" value="ECO:0007669"/>
    <property type="project" value="UniProtKB-KW"/>
</dbReference>
<dbReference type="GO" id="GO:0007165">
    <property type="term" value="P:signal transduction"/>
    <property type="evidence" value="ECO:0007669"/>
    <property type="project" value="InterPro"/>
</dbReference>
<feature type="domain" description="Phorbol-ester/DAG-type" evidence="8">
    <location>
        <begin position="625"/>
        <end position="673"/>
    </location>
</feature>
<dbReference type="SMART" id="SM00132">
    <property type="entry name" value="LIM"/>
    <property type="match status" value="2"/>
</dbReference>
<dbReference type="InterPro" id="IPR050729">
    <property type="entry name" value="Rho-GAP"/>
</dbReference>
<accession>A0A1X2GFB4</accession>
<feature type="region of interest" description="Disordered" evidence="6">
    <location>
        <begin position="502"/>
        <end position="556"/>
    </location>
</feature>
<dbReference type="InterPro" id="IPR000198">
    <property type="entry name" value="RhoGAP_dom"/>
</dbReference>
<dbReference type="Pfam" id="PF00412">
    <property type="entry name" value="LIM"/>
    <property type="match status" value="2"/>
</dbReference>
<dbReference type="PANTHER" id="PTHR23176">
    <property type="entry name" value="RHO/RAC/CDC GTPASE-ACTIVATING PROTEIN"/>
    <property type="match status" value="1"/>
</dbReference>
<dbReference type="PROSITE" id="PS50081">
    <property type="entry name" value="ZF_DAG_PE_2"/>
    <property type="match status" value="1"/>
</dbReference>
<dbReference type="InterPro" id="IPR008936">
    <property type="entry name" value="Rho_GTPase_activation_prot"/>
</dbReference>
<evidence type="ECO:0000259" key="7">
    <source>
        <dbReference type="PROSITE" id="PS50023"/>
    </source>
</evidence>
<dbReference type="InterPro" id="IPR046349">
    <property type="entry name" value="C1-like_sf"/>
</dbReference>
<dbReference type="OrthoDB" id="79452at2759"/>
<reference evidence="10 11" key="1">
    <citation type="submission" date="2016-07" db="EMBL/GenBank/DDBJ databases">
        <title>Pervasive Adenine N6-methylation of Active Genes in Fungi.</title>
        <authorList>
            <consortium name="DOE Joint Genome Institute"/>
            <person name="Mondo S.J."/>
            <person name="Dannebaum R.O."/>
            <person name="Kuo R.C."/>
            <person name="Labutti K."/>
            <person name="Haridas S."/>
            <person name="Kuo A."/>
            <person name="Salamov A."/>
            <person name="Ahrendt S.R."/>
            <person name="Lipzen A."/>
            <person name="Sullivan W."/>
            <person name="Andreopoulos W.B."/>
            <person name="Clum A."/>
            <person name="Lindquist E."/>
            <person name="Daum C."/>
            <person name="Ramamoorthy G.K."/>
            <person name="Gryganskyi A."/>
            <person name="Culley D."/>
            <person name="Magnuson J.K."/>
            <person name="James T.Y."/>
            <person name="O'Malley M.A."/>
            <person name="Stajich J.E."/>
            <person name="Spatafora J.W."/>
            <person name="Visel A."/>
            <person name="Grigoriev I.V."/>
        </authorList>
    </citation>
    <scope>NUCLEOTIDE SEQUENCE [LARGE SCALE GENOMIC DNA]</scope>
    <source>
        <strain evidence="10 11">NRRL 3301</strain>
    </source>
</reference>
<evidence type="ECO:0000256" key="3">
    <source>
        <dbReference type="ARBA" id="ARBA00022833"/>
    </source>
</evidence>
<dbReference type="SUPFAM" id="SSF57889">
    <property type="entry name" value="Cysteine-rich domain"/>
    <property type="match status" value="1"/>
</dbReference>
<dbReference type="PROSITE" id="PS00479">
    <property type="entry name" value="ZF_DAG_PE_1"/>
    <property type="match status" value="1"/>
</dbReference>
<sequence length="886" mass="98407">MQRTCAGCALEIHDANVVTFGESLFHLNCFRCDNCHRRIQQHANLLFTTKGFPICENCNYTCITCGTFITDEPLMAGNDAYHLECFCCSSCHVPITDLIYTNTSKGVLCIHCHESGKKKNFTNRPLPSLPNAKENQVEVTQVQAQLRSSQKQKAAMAKSSTDSLSSSSSSVYTCSPSSPFSSESNLNMFGPVLASPFTTTSPQQKPPSSSSSSASLPKSIDLPPIPSLNLSFFDEESDELSNLTQSLGVGLASDDRSAIGKSKIKRASEHLQASLDKLPTLAPLASPSPVPTLTGLSAEDTIDQLKKQLADTNEKYKTCEDNFVKLKAASQKALEEFNKAKEEFAKEVDTKQKHEYTILQLCNQLTAYEKSNMIKDNTLSLEIDRLASIKVELVHTCNQLKQYRNTIVQKIESQVNQSQAGLDHGDALLLEHQKALQHHIKSLTSERDALLTETDQLAKSRDDIIQEMVVLNTKNAELSCMNNDLSRRMTEREREAAALLASTSFINQTPSPSQSTDRLASPRGRKSSEASLLMQRLTSWDSNSSRESTTTASSNKLFKKKANNMLNKISNYYGSPKKDSQSIYGHDNHSLYSLNVSSSFNMNGGEMKRKNSNQLSLDGSMSPGRHQFVQTSLLRPVKCAACGDKVWGATDYRCQCCGSVAHGRCIQRLPLLCHSAISNSDLLSPTNDGEKLFGINLTARIAYEDRSMPLLVEQCLEAVEARGMDYEGIYRKSGGAAQMRTIQLSFEQNEPVDLKDEDEINDICAVTSVLKQYFRELPNPLLTFELYDNWMDAVRLPMGEAKLDRFVELVSQLPKANYDTLKRLIGHLESVSNESKVNLMTVKNLAMVFGPTLLRDREATRDLIDMSYKNATIEYLINHTSSLFTN</sequence>
<dbReference type="Gene3D" id="3.30.60.20">
    <property type="match status" value="1"/>
</dbReference>
<feature type="region of interest" description="Disordered" evidence="6">
    <location>
        <begin position="193"/>
        <end position="220"/>
    </location>
</feature>
<keyword evidence="4" id="KW-0440">LIM domain</keyword>
<dbReference type="STRING" id="101127.A0A1X2GFB4"/>
<evidence type="ECO:0000259" key="8">
    <source>
        <dbReference type="PROSITE" id="PS50081"/>
    </source>
</evidence>
<dbReference type="SMART" id="SM00109">
    <property type="entry name" value="C1"/>
    <property type="match status" value="1"/>
</dbReference>
<feature type="compositionally biased region" description="Low complexity" evidence="6">
    <location>
        <begin position="195"/>
        <end position="219"/>
    </location>
</feature>
<feature type="coiled-coil region" evidence="5">
    <location>
        <begin position="295"/>
        <end position="347"/>
    </location>
</feature>
<keyword evidence="5" id="KW-0175">Coiled coil</keyword>
<feature type="compositionally biased region" description="Polar residues" evidence="6">
    <location>
        <begin position="133"/>
        <end position="152"/>
    </location>
</feature>
<dbReference type="EMBL" id="MCGT01000018">
    <property type="protein sequence ID" value="ORX52434.1"/>
    <property type="molecule type" value="Genomic_DNA"/>
</dbReference>
<feature type="compositionally biased region" description="Low complexity" evidence="6">
    <location>
        <begin position="159"/>
        <end position="170"/>
    </location>
</feature>
<dbReference type="AlphaFoldDB" id="A0A1X2GFB4"/>
<dbReference type="InterPro" id="IPR002219">
    <property type="entry name" value="PKC_DAG/PE"/>
</dbReference>
<dbReference type="PROSITE" id="PS50023">
    <property type="entry name" value="LIM_DOMAIN_2"/>
    <property type="match status" value="1"/>
</dbReference>
<feature type="domain" description="Rho-GAP" evidence="9">
    <location>
        <begin position="695"/>
        <end position="884"/>
    </location>
</feature>
<feature type="domain" description="LIM zinc-binding" evidence="7">
    <location>
        <begin position="3"/>
        <end position="65"/>
    </location>
</feature>
<evidence type="ECO:0000259" key="9">
    <source>
        <dbReference type="PROSITE" id="PS50238"/>
    </source>
</evidence>
<dbReference type="Pfam" id="PF00620">
    <property type="entry name" value="RhoGAP"/>
    <property type="match status" value="1"/>
</dbReference>
<dbReference type="CDD" id="cd00159">
    <property type="entry name" value="RhoGAP"/>
    <property type="match status" value="1"/>
</dbReference>
<gene>
    <name evidence="10" type="ORF">DM01DRAFT_1306883</name>
</gene>